<feature type="transmembrane region" description="Helical" evidence="2">
    <location>
        <begin position="113"/>
        <end position="133"/>
    </location>
</feature>
<evidence type="ECO:0000313" key="3">
    <source>
        <dbReference type="EMBL" id="ODN02023.1"/>
    </source>
</evidence>
<accession>A0A1D2N9U2</accession>
<keyword evidence="2" id="KW-0472">Membrane</keyword>
<protein>
    <submittedName>
        <fullName evidence="3">Teneurin-a</fullName>
    </submittedName>
</protein>
<keyword evidence="2" id="KW-0812">Transmembrane</keyword>
<feature type="region of interest" description="Disordered" evidence="1">
    <location>
        <begin position="66"/>
        <end position="86"/>
    </location>
</feature>
<evidence type="ECO:0000256" key="2">
    <source>
        <dbReference type="SAM" id="Phobius"/>
    </source>
</evidence>
<sequence>MGESLNTHYKHSSLFPSHFVHRLGINLKKTAAQNEKGLAGGGVLGPPSNPVLTGIPSAPVILPVFPNSTPHPGQPTGNGATNSRSLTRNQYSPSRFTIQKDCHVSDRCSWKCISIALILLCITLISILIYFAGKSAQLI</sequence>
<dbReference type="Proteomes" id="UP000094527">
    <property type="component" value="Unassembled WGS sequence"/>
</dbReference>
<gene>
    <name evidence="3" type="ORF">Ocin01_04657</name>
</gene>
<dbReference type="EMBL" id="LJIJ01000128">
    <property type="protein sequence ID" value="ODN02023.1"/>
    <property type="molecule type" value="Genomic_DNA"/>
</dbReference>
<proteinExistence type="predicted"/>
<evidence type="ECO:0000256" key="1">
    <source>
        <dbReference type="SAM" id="MobiDB-lite"/>
    </source>
</evidence>
<keyword evidence="4" id="KW-1185">Reference proteome</keyword>
<dbReference type="STRING" id="48709.A0A1D2N9U2"/>
<reference evidence="3 4" key="1">
    <citation type="journal article" date="2016" name="Genome Biol. Evol.">
        <title>Gene Family Evolution Reflects Adaptation to Soil Environmental Stressors in the Genome of the Collembolan Orchesella cincta.</title>
        <authorList>
            <person name="Faddeeva-Vakhrusheva A."/>
            <person name="Derks M.F."/>
            <person name="Anvar S.Y."/>
            <person name="Agamennone V."/>
            <person name="Suring W."/>
            <person name="Smit S."/>
            <person name="van Straalen N.M."/>
            <person name="Roelofs D."/>
        </authorList>
    </citation>
    <scope>NUCLEOTIDE SEQUENCE [LARGE SCALE GENOMIC DNA]</scope>
    <source>
        <tissue evidence="3">Mixed pool</tissue>
    </source>
</reference>
<name>A0A1D2N9U2_ORCCI</name>
<evidence type="ECO:0000313" key="4">
    <source>
        <dbReference type="Proteomes" id="UP000094527"/>
    </source>
</evidence>
<comment type="caution">
    <text evidence="3">The sequence shown here is derived from an EMBL/GenBank/DDBJ whole genome shotgun (WGS) entry which is preliminary data.</text>
</comment>
<organism evidence="3 4">
    <name type="scientific">Orchesella cincta</name>
    <name type="common">Springtail</name>
    <name type="synonym">Podura cincta</name>
    <dbReference type="NCBI Taxonomy" id="48709"/>
    <lineage>
        <taxon>Eukaryota</taxon>
        <taxon>Metazoa</taxon>
        <taxon>Ecdysozoa</taxon>
        <taxon>Arthropoda</taxon>
        <taxon>Hexapoda</taxon>
        <taxon>Collembola</taxon>
        <taxon>Entomobryomorpha</taxon>
        <taxon>Entomobryoidea</taxon>
        <taxon>Orchesellidae</taxon>
        <taxon>Orchesellinae</taxon>
        <taxon>Orchesella</taxon>
    </lineage>
</organism>
<dbReference type="AlphaFoldDB" id="A0A1D2N9U2"/>
<keyword evidence="2" id="KW-1133">Transmembrane helix</keyword>